<evidence type="ECO:0000256" key="5">
    <source>
        <dbReference type="ARBA" id="ARBA00023242"/>
    </source>
</evidence>
<sequence>MSDRISIGNVEDRKLKRKMEIESEPSSTPTSESKGVDLEDLLTLRLGGIHDKPISKFMKNSGDSSSSTQKVSGEPLFSSSSTQKASGEPLFESEVKEFPCHYCNKKFPTSQALGGHQNAHKRERVFTKLERKRREDEIDAALRYRSNVYTYPFPSPIPYHQGLPYYRSHINNPMPSWPIGSPSGGYGGVYMSNTPPTTPQFGMQMSNPSLGTSQFGTNNYWSGGHGATLPIQQRSNPLDIGHYTRSINQTSPSVVEGVHRNFNGNFRSQTLSLLSRATISEGLVQTNSNVSSSKQSTSDQLDLKLSL</sequence>
<accession>A0A1S2XRE7</accession>
<keyword evidence="9" id="KW-1185">Reference proteome</keyword>
<dbReference type="PROSITE" id="PS00028">
    <property type="entry name" value="ZINC_FINGER_C2H2_1"/>
    <property type="match status" value="1"/>
</dbReference>
<dbReference type="OrthoDB" id="1418208at2759"/>
<dbReference type="PANTHER" id="PTHR47287:SF15">
    <property type="entry name" value="ZINC FINGER PROTEIN 3-LIKE"/>
    <property type="match status" value="1"/>
</dbReference>
<feature type="compositionally biased region" description="Low complexity" evidence="7">
    <location>
        <begin position="286"/>
        <end position="298"/>
    </location>
</feature>
<keyword evidence="2" id="KW-0479">Metal-binding</keyword>
<dbReference type="AlphaFoldDB" id="A0A1S2XRE7"/>
<dbReference type="eggNOG" id="ENOG502S3I6">
    <property type="taxonomic scope" value="Eukaryota"/>
</dbReference>
<dbReference type="PaxDb" id="3827-XP_004493356.1"/>
<dbReference type="SUPFAM" id="SSF57667">
    <property type="entry name" value="beta-beta-alpha zinc fingers"/>
    <property type="match status" value="1"/>
</dbReference>
<protein>
    <submittedName>
        <fullName evidence="10">Zinc finger protein 3-like</fullName>
    </submittedName>
</protein>
<proteinExistence type="predicted"/>
<dbReference type="RefSeq" id="XP_004493356.1">
    <property type="nucleotide sequence ID" value="XM_004493299.2"/>
</dbReference>
<keyword evidence="3 6" id="KW-0863">Zinc-finger</keyword>
<comment type="subcellular location">
    <subcellularLocation>
        <location evidence="1">Nucleus</location>
    </subcellularLocation>
</comment>
<dbReference type="GO" id="GO:0009788">
    <property type="term" value="P:negative regulation of abscisic acid-activated signaling pathway"/>
    <property type="evidence" value="ECO:0007669"/>
    <property type="project" value="InterPro"/>
</dbReference>
<dbReference type="STRING" id="3827.A0A1S2XRE7"/>
<feature type="compositionally biased region" description="Low complexity" evidence="7">
    <location>
        <begin position="24"/>
        <end position="33"/>
    </location>
</feature>
<dbReference type="PROSITE" id="PS50157">
    <property type="entry name" value="ZINC_FINGER_C2H2_2"/>
    <property type="match status" value="1"/>
</dbReference>
<organism evidence="9 10">
    <name type="scientific">Cicer arietinum</name>
    <name type="common">Chickpea</name>
    <name type="synonym">Garbanzo</name>
    <dbReference type="NCBI Taxonomy" id="3827"/>
    <lineage>
        <taxon>Eukaryota</taxon>
        <taxon>Viridiplantae</taxon>
        <taxon>Streptophyta</taxon>
        <taxon>Embryophyta</taxon>
        <taxon>Tracheophyta</taxon>
        <taxon>Spermatophyta</taxon>
        <taxon>Magnoliopsida</taxon>
        <taxon>eudicotyledons</taxon>
        <taxon>Gunneridae</taxon>
        <taxon>Pentapetalae</taxon>
        <taxon>rosids</taxon>
        <taxon>fabids</taxon>
        <taxon>Fabales</taxon>
        <taxon>Fabaceae</taxon>
        <taxon>Papilionoideae</taxon>
        <taxon>50 kb inversion clade</taxon>
        <taxon>NPAAA clade</taxon>
        <taxon>Hologalegina</taxon>
        <taxon>IRL clade</taxon>
        <taxon>Cicereae</taxon>
        <taxon>Cicer</taxon>
    </lineage>
</organism>
<dbReference type="InterPro" id="IPR044246">
    <property type="entry name" value="ZFP3-like"/>
</dbReference>
<evidence type="ECO:0000256" key="7">
    <source>
        <dbReference type="SAM" id="MobiDB-lite"/>
    </source>
</evidence>
<feature type="region of interest" description="Disordered" evidence="7">
    <location>
        <begin position="53"/>
        <end position="88"/>
    </location>
</feature>
<feature type="compositionally biased region" description="Basic and acidic residues" evidence="7">
    <location>
        <begin position="10"/>
        <end position="21"/>
    </location>
</feature>
<dbReference type="Gene3D" id="3.30.160.60">
    <property type="entry name" value="Classic Zinc Finger"/>
    <property type="match status" value="1"/>
</dbReference>
<evidence type="ECO:0000313" key="10">
    <source>
        <dbReference type="RefSeq" id="XP_004493356.1"/>
    </source>
</evidence>
<reference evidence="9" key="1">
    <citation type="journal article" date="2013" name="Nat. Biotechnol.">
        <title>Draft genome sequence of chickpea (Cicer arietinum) provides a resource for trait improvement.</title>
        <authorList>
            <person name="Varshney R.K."/>
            <person name="Song C."/>
            <person name="Saxena R.K."/>
            <person name="Azam S."/>
            <person name="Yu S."/>
            <person name="Sharpe A.G."/>
            <person name="Cannon S."/>
            <person name="Baek J."/>
            <person name="Rosen B.D."/>
            <person name="Tar'an B."/>
            <person name="Millan T."/>
            <person name="Zhang X."/>
            <person name="Ramsay L.D."/>
            <person name="Iwata A."/>
            <person name="Wang Y."/>
            <person name="Nelson W."/>
            <person name="Farmer A.D."/>
            <person name="Gaur P.M."/>
            <person name="Soderlund C."/>
            <person name="Penmetsa R.V."/>
            <person name="Xu C."/>
            <person name="Bharti A.K."/>
            <person name="He W."/>
            <person name="Winter P."/>
            <person name="Zhao S."/>
            <person name="Hane J.K."/>
            <person name="Carrasquilla-Garcia N."/>
            <person name="Condie J.A."/>
            <person name="Upadhyaya H.D."/>
            <person name="Luo M.C."/>
            <person name="Thudi M."/>
            <person name="Gowda C.L."/>
            <person name="Singh N.P."/>
            <person name="Lichtenzveig J."/>
            <person name="Gali K.K."/>
            <person name="Rubio J."/>
            <person name="Nadarajan N."/>
            <person name="Dolezel J."/>
            <person name="Bansal K.C."/>
            <person name="Xu X."/>
            <person name="Edwards D."/>
            <person name="Zhang G."/>
            <person name="Kahl G."/>
            <person name="Gil J."/>
            <person name="Singh K.B."/>
            <person name="Datta S.K."/>
            <person name="Jackson S.A."/>
            <person name="Wang J."/>
            <person name="Cook D.R."/>
        </authorList>
    </citation>
    <scope>NUCLEOTIDE SEQUENCE [LARGE SCALE GENOMIC DNA]</scope>
    <source>
        <strain evidence="9">cv. CDC Frontier</strain>
    </source>
</reference>
<dbReference type="GeneID" id="101490368"/>
<evidence type="ECO:0000313" key="9">
    <source>
        <dbReference type="Proteomes" id="UP000087171"/>
    </source>
</evidence>
<evidence type="ECO:0000256" key="3">
    <source>
        <dbReference type="ARBA" id="ARBA00022771"/>
    </source>
</evidence>
<name>A0A1S2XRE7_CICAR</name>
<dbReference type="Pfam" id="PF13912">
    <property type="entry name" value="zf-C2H2_6"/>
    <property type="match status" value="1"/>
</dbReference>
<keyword evidence="5" id="KW-0539">Nucleus</keyword>
<dbReference type="InterPro" id="IPR013087">
    <property type="entry name" value="Znf_C2H2_type"/>
</dbReference>
<dbReference type="GO" id="GO:0005634">
    <property type="term" value="C:nucleus"/>
    <property type="evidence" value="ECO:0007669"/>
    <property type="project" value="UniProtKB-SubCell"/>
</dbReference>
<evidence type="ECO:0000256" key="4">
    <source>
        <dbReference type="ARBA" id="ARBA00022833"/>
    </source>
</evidence>
<feature type="domain" description="C2H2-type" evidence="8">
    <location>
        <begin position="98"/>
        <end position="125"/>
    </location>
</feature>
<gene>
    <name evidence="10" type="primary">LOC101490368</name>
</gene>
<evidence type="ECO:0000256" key="1">
    <source>
        <dbReference type="ARBA" id="ARBA00004123"/>
    </source>
</evidence>
<keyword evidence="4" id="KW-0862">Zinc</keyword>
<evidence type="ECO:0000259" key="8">
    <source>
        <dbReference type="PROSITE" id="PS50157"/>
    </source>
</evidence>
<dbReference type="GO" id="GO:0008270">
    <property type="term" value="F:zinc ion binding"/>
    <property type="evidence" value="ECO:0007669"/>
    <property type="project" value="UniProtKB-KW"/>
</dbReference>
<dbReference type="InterPro" id="IPR036236">
    <property type="entry name" value="Znf_C2H2_sf"/>
</dbReference>
<dbReference type="PANTHER" id="PTHR47287">
    <property type="entry name" value="C2H2 AND C2HC ZINC FINGERS SUPERFAMILY PROTEIN"/>
    <property type="match status" value="1"/>
</dbReference>
<evidence type="ECO:0000256" key="2">
    <source>
        <dbReference type="ARBA" id="ARBA00022723"/>
    </source>
</evidence>
<feature type="region of interest" description="Disordered" evidence="7">
    <location>
        <begin position="1"/>
        <end position="36"/>
    </location>
</feature>
<reference evidence="10" key="2">
    <citation type="submission" date="2025-08" db="UniProtKB">
        <authorList>
            <consortium name="RefSeq"/>
        </authorList>
    </citation>
    <scope>IDENTIFICATION</scope>
    <source>
        <tissue evidence="10">Etiolated seedlings</tissue>
    </source>
</reference>
<feature type="compositionally biased region" description="Polar residues" evidence="7">
    <location>
        <begin position="61"/>
        <end position="85"/>
    </location>
</feature>
<evidence type="ECO:0000256" key="6">
    <source>
        <dbReference type="PROSITE-ProRule" id="PRU00042"/>
    </source>
</evidence>
<dbReference type="Proteomes" id="UP000087171">
    <property type="component" value="Chromosome Ca3"/>
</dbReference>
<feature type="region of interest" description="Disordered" evidence="7">
    <location>
        <begin position="286"/>
        <end position="307"/>
    </location>
</feature>
<dbReference type="KEGG" id="cam:101490368"/>